<organism evidence="1 2">
    <name type="scientific">Mailhella massiliensis</name>
    <dbReference type="NCBI Taxonomy" id="1903261"/>
    <lineage>
        <taxon>Bacteria</taxon>
        <taxon>Pseudomonadati</taxon>
        <taxon>Thermodesulfobacteriota</taxon>
        <taxon>Desulfovibrionia</taxon>
        <taxon>Desulfovibrionales</taxon>
        <taxon>Desulfovibrionaceae</taxon>
        <taxon>Mailhella</taxon>
    </lineage>
</organism>
<evidence type="ECO:0000313" key="2">
    <source>
        <dbReference type="Proteomes" id="UP000698963"/>
    </source>
</evidence>
<reference evidence="1" key="2">
    <citation type="submission" date="2021-09" db="EMBL/GenBank/DDBJ databases">
        <authorList>
            <person name="Gilroy R."/>
        </authorList>
    </citation>
    <scope>NUCLEOTIDE SEQUENCE</scope>
    <source>
        <strain evidence="1">ChiGjej2B2-19336</strain>
    </source>
</reference>
<protein>
    <submittedName>
        <fullName evidence="1">Uncharacterized protein</fullName>
    </submittedName>
</protein>
<proteinExistence type="predicted"/>
<gene>
    <name evidence="1" type="ORF">K8W16_07710</name>
</gene>
<dbReference type="EMBL" id="DYZA01000155">
    <property type="protein sequence ID" value="HJD97516.1"/>
    <property type="molecule type" value="Genomic_DNA"/>
</dbReference>
<dbReference type="Proteomes" id="UP000698963">
    <property type="component" value="Unassembled WGS sequence"/>
</dbReference>
<name>A0A921AX40_9BACT</name>
<evidence type="ECO:0000313" key="1">
    <source>
        <dbReference type="EMBL" id="HJD97516.1"/>
    </source>
</evidence>
<reference evidence="1" key="1">
    <citation type="journal article" date="2021" name="PeerJ">
        <title>Extensive microbial diversity within the chicken gut microbiome revealed by metagenomics and culture.</title>
        <authorList>
            <person name="Gilroy R."/>
            <person name="Ravi A."/>
            <person name="Getino M."/>
            <person name="Pursley I."/>
            <person name="Horton D.L."/>
            <person name="Alikhan N.F."/>
            <person name="Baker D."/>
            <person name="Gharbi K."/>
            <person name="Hall N."/>
            <person name="Watson M."/>
            <person name="Adriaenssens E.M."/>
            <person name="Foster-Nyarko E."/>
            <person name="Jarju S."/>
            <person name="Secka A."/>
            <person name="Antonio M."/>
            <person name="Oren A."/>
            <person name="Chaudhuri R.R."/>
            <person name="La Ragione R."/>
            <person name="Hildebrand F."/>
            <person name="Pallen M.J."/>
        </authorList>
    </citation>
    <scope>NUCLEOTIDE SEQUENCE</scope>
    <source>
        <strain evidence="1">ChiGjej2B2-19336</strain>
    </source>
</reference>
<dbReference type="AlphaFoldDB" id="A0A921AX40"/>
<accession>A0A921AX40</accession>
<sequence>MATVMQHEELVRRALAYMLERRQESPSVSVAELLDGAGVRFNLSPLDQEALERLFVRQDEARA</sequence>
<comment type="caution">
    <text evidence="1">The sequence shown here is derived from an EMBL/GenBank/DDBJ whole genome shotgun (WGS) entry which is preliminary data.</text>
</comment>
<dbReference type="RefSeq" id="WP_304122567.1">
    <property type="nucleotide sequence ID" value="NZ_DYZA01000155.1"/>
</dbReference>